<dbReference type="AlphaFoldDB" id="A0A151AUW6"/>
<accession>A0A151AUW6</accession>
<proteinExistence type="predicted"/>
<sequence length="132" mass="14266">MKKCCWPGNNRGLTLIEVLVAAALLAAVLAPMLGMFITAARGYTRGGQETIVLNLARERMETCLAAGYNGLASLPGAGGTWQAYPGRPGYEYQITITDYDLVLQVKEVMVRVRPVNDPAGQVELATLVARWP</sequence>
<dbReference type="PATRIC" id="fig|1122241.3.peg.2592"/>
<name>A0A151AUW6_9FIRM</name>
<comment type="caution">
    <text evidence="1">The sequence shown here is derived from an EMBL/GenBank/DDBJ whole genome shotgun (WGS) entry which is preliminary data.</text>
</comment>
<evidence type="ECO:0000313" key="1">
    <source>
        <dbReference type="EMBL" id="KYH31362.1"/>
    </source>
</evidence>
<dbReference type="EMBL" id="LTBC01000012">
    <property type="protein sequence ID" value="KYH31362.1"/>
    <property type="molecule type" value="Genomic_DNA"/>
</dbReference>
<organism evidence="1 2">
    <name type="scientific">Moorella mulderi DSM 14980</name>
    <dbReference type="NCBI Taxonomy" id="1122241"/>
    <lineage>
        <taxon>Bacteria</taxon>
        <taxon>Bacillati</taxon>
        <taxon>Bacillota</taxon>
        <taxon>Clostridia</taxon>
        <taxon>Neomoorellales</taxon>
        <taxon>Neomoorellaceae</taxon>
        <taxon>Neomoorella</taxon>
    </lineage>
</organism>
<dbReference type="InterPro" id="IPR012902">
    <property type="entry name" value="N_methyl_site"/>
</dbReference>
<evidence type="ECO:0000313" key="2">
    <source>
        <dbReference type="Proteomes" id="UP000075670"/>
    </source>
</evidence>
<dbReference type="NCBIfam" id="TIGR02532">
    <property type="entry name" value="IV_pilin_GFxxxE"/>
    <property type="match status" value="1"/>
</dbReference>
<dbReference type="Proteomes" id="UP000075670">
    <property type="component" value="Unassembled WGS sequence"/>
</dbReference>
<dbReference type="OrthoDB" id="1725249at2"/>
<reference evidence="1 2" key="1">
    <citation type="submission" date="2016-02" db="EMBL/GenBank/DDBJ databases">
        <title>Genome sequence of Moorella mulderi DSM 14980.</title>
        <authorList>
            <person name="Poehlein A."/>
            <person name="Daniel R."/>
        </authorList>
    </citation>
    <scope>NUCLEOTIDE SEQUENCE [LARGE SCALE GENOMIC DNA]</scope>
    <source>
        <strain evidence="1 2">DSM 14980</strain>
    </source>
</reference>
<protein>
    <submittedName>
        <fullName evidence="1">Uncharacterized protein</fullName>
    </submittedName>
</protein>
<dbReference type="Pfam" id="PF07963">
    <property type="entry name" value="N_methyl"/>
    <property type="match status" value="1"/>
</dbReference>
<gene>
    <name evidence="1" type="ORF">MOMUL_24330</name>
</gene>
<dbReference type="RefSeq" id="WP_062285216.1">
    <property type="nucleotide sequence ID" value="NZ_LTBC01000012.1"/>
</dbReference>
<keyword evidence="2" id="KW-1185">Reference proteome</keyword>